<dbReference type="AlphaFoldDB" id="A0A174D9N0"/>
<dbReference type="PANTHER" id="PTHR42798:SF2">
    <property type="entry name" value="ABC TRANSPORTER ATP-BINDING PROTEIN MG467-RELATED"/>
    <property type="match status" value="1"/>
</dbReference>
<gene>
    <name evidence="4" type="ORF">ERS852471_01175</name>
</gene>
<sequence>MIEIRDVYKEFSNERINFSNIKFEDNKSYVILGPSGCGKSTLLNIISGNIKADGGTITIDIDNSLYNLEKLSSEELQKYRRDNISYVSQEFNLFNDFTVKDNLKLIEKVKGKRISIEEALDVVSLKNKVNQKVKTLSGGEKQRVCIARALLQEGKILLCDEPTGSLNQALANDIIKSLIDVHKKNKNMLIVVTHDDRLIENFDCVIKYDDFIKMNIGGAN</sequence>
<name>A0A174D9N0_9CLOT</name>
<dbReference type="Pfam" id="PF00005">
    <property type="entry name" value="ABC_tran"/>
    <property type="match status" value="1"/>
</dbReference>
<dbReference type="InterPro" id="IPR003439">
    <property type="entry name" value="ABC_transporter-like_ATP-bd"/>
</dbReference>
<dbReference type="SMART" id="SM00382">
    <property type="entry name" value="AAA"/>
    <property type="match status" value="1"/>
</dbReference>
<dbReference type="GO" id="GO:0005524">
    <property type="term" value="F:ATP binding"/>
    <property type="evidence" value="ECO:0007669"/>
    <property type="project" value="UniProtKB-KW"/>
</dbReference>
<dbReference type="RefSeq" id="WP_055264689.1">
    <property type="nucleotide sequence ID" value="NZ_CABIXQ010000006.1"/>
</dbReference>
<dbReference type="Gene3D" id="3.40.50.300">
    <property type="entry name" value="P-loop containing nucleotide triphosphate hydrolases"/>
    <property type="match status" value="1"/>
</dbReference>
<dbReference type="SUPFAM" id="SSF52540">
    <property type="entry name" value="P-loop containing nucleoside triphosphate hydrolases"/>
    <property type="match status" value="1"/>
</dbReference>
<evidence type="ECO:0000256" key="2">
    <source>
        <dbReference type="ARBA" id="ARBA00022840"/>
    </source>
</evidence>
<organism evidence="4 5">
    <name type="scientific">Clostridium disporicum</name>
    <dbReference type="NCBI Taxonomy" id="84024"/>
    <lineage>
        <taxon>Bacteria</taxon>
        <taxon>Bacillati</taxon>
        <taxon>Bacillota</taxon>
        <taxon>Clostridia</taxon>
        <taxon>Eubacteriales</taxon>
        <taxon>Clostridiaceae</taxon>
        <taxon>Clostridium</taxon>
    </lineage>
</organism>
<evidence type="ECO:0000313" key="5">
    <source>
        <dbReference type="Proteomes" id="UP000095594"/>
    </source>
</evidence>
<accession>A0A174D9N0</accession>
<dbReference type="PANTHER" id="PTHR42798">
    <property type="entry name" value="LIPOPROTEIN-RELEASING SYSTEM ATP-BINDING PROTEIN LOLD"/>
    <property type="match status" value="1"/>
</dbReference>
<proteinExistence type="predicted"/>
<evidence type="ECO:0000256" key="1">
    <source>
        <dbReference type="ARBA" id="ARBA00022741"/>
    </source>
</evidence>
<feature type="domain" description="ABC transporter" evidence="3">
    <location>
        <begin position="2"/>
        <end position="216"/>
    </location>
</feature>
<keyword evidence="2 4" id="KW-0067">ATP-binding</keyword>
<reference evidence="4 5" key="1">
    <citation type="submission" date="2015-09" db="EMBL/GenBank/DDBJ databases">
        <authorList>
            <consortium name="Pathogen Informatics"/>
        </authorList>
    </citation>
    <scope>NUCLEOTIDE SEQUENCE [LARGE SCALE GENOMIC DNA]</scope>
    <source>
        <strain evidence="4 5">2789STDY5834856</strain>
    </source>
</reference>
<dbReference type="GO" id="GO:0016887">
    <property type="term" value="F:ATP hydrolysis activity"/>
    <property type="evidence" value="ECO:0007669"/>
    <property type="project" value="InterPro"/>
</dbReference>
<evidence type="ECO:0000313" key="4">
    <source>
        <dbReference type="EMBL" id="CUO22472.1"/>
    </source>
</evidence>
<evidence type="ECO:0000259" key="3">
    <source>
        <dbReference type="PROSITE" id="PS50893"/>
    </source>
</evidence>
<keyword evidence="1" id="KW-0547">Nucleotide-binding</keyword>
<dbReference type="PROSITE" id="PS50893">
    <property type="entry name" value="ABC_TRANSPORTER_2"/>
    <property type="match status" value="1"/>
</dbReference>
<dbReference type="InterPro" id="IPR017871">
    <property type="entry name" value="ABC_transporter-like_CS"/>
</dbReference>
<dbReference type="PROSITE" id="PS00211">
    <property type="entry name" value="ABC_TRANSPORTER_1"/>
    <property type="match status" value="1"/>
</dbReference>
<dbReference type="Proteomes" id="UP000095594">
    <property type="component" value="Unassembled WGS sequence"/>
</dbReference>
<dbReference type="EMBL" id="CYZX01000006">
    <property type="protein sequence ID" value="CUO22472.1"/>
    <property type="molecule type" value="Genomic_DNA"/>
</dbReference>
<protein>
    <submittedName>
        <fullName evidence="4">ABC transporter ATP-binding protein</fullName>
    </submittedName>
</protein>
<dbReference type="OrthoDB" id="9802264at2"/>
<dbReference type="InterPro" id="IPR003593">
    <property type="entry name" value="AAA+_ATPase"/>
</dbReference>
<dbReference type="InterPro" id="IPR027417">
    <property type="entry name" value="P-loop_NTPase"/>
</dbReference>